<reference evidence="2" key="1">
    <citation type="submission" date="2023-10" db="EMBL/GenBank/DDBJ databases">
        <authorList>
            <person name="Chen Y."/>
            <person name="Shah S."/>
            <person name="Dougan E. K."/>
            <person name="Thang M."/>
            <person name="Chan C."/>
        </authorList>
    </citation>
    <scope>NUCLEOTIDE SEQUENCE [LARGE SCALE GENOMIC DNA]</scope>
</reference>
<dbReference type="EMBL" id="CAUYUJ010005839">
    <property type="protein sequence ID" value="CAK0815123.1"/>
    <property type="molecule type" value="Genomic_DNA"/>
</dbReference>
<feature type="non-terminal residue" evidence="2">
    <location>
        <position position="1"/>
    </location>
</feature>
<protein>
    <submittedName>
        <fullName evidence="2">Uncharacterized protein</fullName>
    </submittedName>
</protein>
<feature type="region of interest" description="Disordered" evidence="1">
    <location>
        <begin position="1"/>
        <end position="56"/>
    </location>
</feature>
<keyword evidence="3" id="KW-1185">Reference proteome</keyword>
<feature type="compositionally biased region" description="Gly residues" evidence="1">
    <location>
        <begin position="1"/>
        <end position="18"/>
    </location>
</feature>
<sequence length="314" mass="33127">PGGSSGGRGGGSGGGGGAHPPPPLPHAGDGDSALARFKRGAEKVRSQLPPADANAATARGPVKWMPHTHANPRHAKFCFICLHGKLEGVKQQEAAEGEKANGASADDLPSPLEMQRLGYLSGGGPGARFVRALAGFERGNVVALWMRSVQDRLYDGLVRPMLQEHNVQLCLGSSAGLTFHGEEERDRDVLEGIFSATESEKADLQSRLEQLGLWCVSKEAGLLDVVPEPAPRRPLPKVDTPSKGQIEMMRYRPLLDTDMLKGISGKAVRETARDADAVASGTLLPSTRFPPPRPFPGSSILAVGPCLLAPPSPP</sequence>
<comment type="caution">
    <text evidence="2">The sequence shown here is derived from an EMBL/GenBank/DDBJ whole genome shotgun (WGS) entry which is preliminary data.</text>
</comment>
<evidence type="ECO:0000313" key="3">
    <source>
        <dbReference type="Proteomes" id="UP001189429"/>
    </source>
</evidence>
<proteinExistence type="predicted"/>
<gene>
    <name evidence="2" type="ORF">PCOR1329_LOCUS18542</name>
</gene>
<accession>A0ABN9RAU8</accession>
<name>A0ABN9RAU8_9DINO</name>
<feature type="non-terminal residue" evidence="2">
    <location>
        <position position="314"/>
    </location>
</feature>
<evidence type="ECO:0000256" key="1">
    <source>
        <dbReference type="SAM" id="MobiDB-lite"/>
    </source>
</evidence>
<evidence type="ECO:0000313" key="2">
    <source>
        <dbReference type="EMBL" id="CAK0815123.1"/>
    </source>
</evidence>
<organism evidence="2 3">
    <name type="scientific">Prorocentrum cordatum</name>
    <dbReference type="NCBI Taxonomy" id="2364126"/>
    <lineage>
        <taxon>Eukaryota</taxon>
        <taxon>Sar</taxon>
        <taxon>Alveolata</taxon>
        <taxon>Dinophyceae</taxon>
        <taxon>Prorocentrales</taxon>
        <taxon>Prorocentraceae</taxon>
        <taxon>Prorocentrum</taxon>
    </lineage>
</organism>
<dbReference type="Proteomes" id="UP001189429">
    <property type="component" value="Unassembled WGS sequence"/>
</dbReference>